<sequence length="129" mass="13897">MAASKASSNNSSSVNFDLGSLSARASNSLVGHDFVNVASFDDLFSGGKSNVSYDFDSMICVKLTEHDSHENPTKMADYMSLPLKASSSKLRSPPDVERVRLQAQSHSICVAPYFARLVPTFDFEGLALG</sequence>
<gene>
    <name evidence="1" type="primary">Vigan.03G281800</name>
    <name evidence="1" type="ORF">VIGAN_03281800</name>
</gene>
<dbReference type="AlphaFoldDB" id="A0A0S3RQ69"/>
<evidence type="ECO:0000313" key="1">
    <source>
        <dbReference type="EMBL" id="BAT82758.1"/>
    </source>
</evidence>
<proteinExistence type="predicted"/>
<protein>
    <submittedName>
        <fullName evidence="1">Uncharacterized protein</fullName>
    </submittedName>
</protein>
<dbReference type="EMBL" id="AP015036">
    <property type="protein sequence ID" value="BAT82758.1"/>
    <property type="molecule type" value="Genomic_DNA"/>
</dbReference>
<reference evidence="1 2" key="1">
    <citation type="journal article" date="2015" name="Sci. Rep.">
        <title>The power of single molecule real-time sequencing technology in the de novo assembly of a eukaryotic genome.</title>
        <authorList>
            <person name="Sakai H."/>
            <person name="Naito K."/>
            <person name="Ogiso-Tanaka E."/>
            <person name="Takahashi Y."/>
            <person name="Iseki K."/>
            <person name="Muto C."/>
            <person name="Satou K."/>
            <person name="Teruya K."/>
            <person name="Shiroma A."/>
            <person name="Shimoji M."/>
            <person name="Hirano T."/>
            <person name="Itoh T."/>
            <person name="Kaga A."/>
            <person name="Tomooka N."/>
        </authorList>
    </citation>
    <scope>NUCLEOTIDE SEQUENCE [LARGE SCALE GENOMIC DNA]</scope>
    <source>
        <strain evidence="2">cv. Shumari</strain>
    </source>
</reference>
<dbReference type="Proteomes" id="UP000291084">
    <property type="component" value="Chromosome 3"/>
</dbReference>
<evidence type="ECO:0000313" key="2">
    <source>
        <dbReference type="Proteomes" id="UP000291084"/>
    </source>
</evidence>
<organism evidence="1 2">
    <name type="scientific">Vigna angularis var. angularis</name>
    <dbReference type="NCBI Taxonomy" id="157739"/>
    <lineage>
        <taxon>Eukaryota</taxon>
        <taxon>Viridiplantae</taxon>
        <taxon>Streptophyta</taxon>
        <taxon>Embryophyta</taxon>
        <taxon>Tracheophyta</taxon>
        <taxon>Spermatophyta</taxon>
        <taxon>Magnoliopsida</taxon>
        <taxon>eudicotyledons</taxon>
        <taxon>Gunneridae</taxon>
        <taxon>Pentapetalae</taxon>
        <taxon>rosids</taxon>
        <taxon>fabids</taxon>
        <taxon>Fabales</taxon>
        <taxon>Fabaceae</taxon>
        <taxon>Papilionoideae</taxon>
        <taxon>50 kb inversion clade</taxon>
        <taxon>NPAAA clade</taxon>
        <taxon>indigoferoid/millettioid clade</taxon>
        <taxon>Phaseoleae</taxon>
        <taxon>Vigna</taxon>
    </lineage>
</organism>
<name>A0A0S3RQ69_PHAAN</name>
<accession>A0A0S3RQ69</accession>
<keyword evidence="2" id="KW-1185">Reference proteome</keyword>